<organism evidence="1 2">
    <name type="scientific">Simkania negevensis</name>
    <dbReference type="NCBI Taxonomy" id="83561"/>
    <lineage>
        <taxon>Bacteria</taxon>
        <taxon>Pseudomonadati</taxon>
        <taxon>Chlamydiota</taxon>
        <taxon>Chlamydiia</taxon>
        <taxon>Parachlamydiales</taxon>
        <taxon>Simkaniaceae</taxon>
        <taxon>Simkania</taxon>
    </lineage>
</organism>
<gene>
    <name evidence="1" type="ORF">JYU14_04435</name>
</gene>
<reference evidence="1 2" key="1">
    <citation type="submission" date="2021-02" db="EMBL/GenBank/DDBJ databases">
        <title>Activity-based single-cell genomes from oceanic crustal fluid captures similar information to metagenomic and metatranscriptomic surveys with orders of magnitude less sampling.</title>
        <authorList>
            <person name="D'Angelo T.S."/>
            <person name="Orcutt B.N."/>
        </authorList>
    </citation>
    <scope>NUCLEOTIDE SEQUENCE [LARGE SCALE GENOMIC DNA]</scope>
    <source>
        <strain evidence="1">AH-315-G07</strain>
    </source>
</reference>
<proteinExistence type="predicted"/>
<evidence type="ECO:0000313" key="1">
    <source>
        <dbReference type="EMBL" id="MBN4067312.1"/>
    </source>
</evidence>
<accession>A0ABS3AWG7</accession>
<name>A0ABS3AWG7_9BACT</name>
<dbReference type="Proteomes" id="UP000722121">
    <property type="component" value="Unassembled WGS sequence"/>
</dbReference>
<evidence type="ECO:0000313" key="2">
    <source>
        <dbReference type="Proteomes" id="UP000722121"/>
    </source>
</evidence>
<protein>
    <submittedName>
        <fullName evidence="1">Uncharacterized protein</fullName>
    </submittedName>
</protein>
<sequence length="238" mass="27893">MDEICCRTIPIGEAARSVVVDFFRECLTTKKREASKFFYDTTLYDYRAWYQEGLQGDHLIEFFVGPEDYRKLMVKKEGSAAFCDLYHEKLEEATLLKDLSGMKLERIVHWHGTAAHPLRLEAHAFALKVLPGKRDLLLRMVHELEGPRLEMAVLQRKHLGTATWMGFLQDVDDDTYFVQYFDAFVDRKYYDEKLPPVNPEFLDWSMTTLKEITGCDWRDEGEWPHVASLYQYAKSDIT</sequence>
<comment type="caution">
    <text evidence="1">The sequence shown here is derived from an EMBL/GenBank/DDBJ whole genome shotgun (WGS) entry which is preliminary data.</text>
</comment>
<keyword evidence="2" id="KW-1185">Reference proteome</keyword>
<dbReference type="EMBL" id="JAFITR010000108">
    <property type="protein sequence ID" value="MBN4067312.1"/>
    <property type="molecule type" value="Genomic_DNA"/>
</dbReference>